<dbReference type="SMART" id="SM00304">
    <property type="entry name" value="HAMP"/>
    <property type="match status" value="1"/>
</dbReference>
<keyword evidence="6 13" id="KW-0812">Transmembrane</keyword>
<dbReference type="SMART" id="SM00387">
    <property type="entry name" value="HATPase_c"/>
    <property type="match status" value="1"/>
</dbReference>
<proteinExistence type="predicted"/>
<dbReference type="Proteomes" id="UP001339911">
    <property type="component" value="Unassembled WGS sequence"/>
</dbReference>
<evidence type="ECO:0000313" key="16">
    <source>
        <dbReference type="Proteomes" id="UP001339911"/>
    </source>
</evidence>
<evidence type="ECO:0000256" key="13">
    <source>
        <dbReference type="SAM" id="Phobius"/>
    </source>
</evidence>
<name>A0ABU7SE77_9ACTN</name>
<dbReference type="InterPro" id="IPR003594">
    <property type="entry name" value="HATPase_dom"/>
</dbReference>
<dbReference type="InterPro" id="IPR003660">
    <property type="entry name" value="HAMP_dom"/>
</dbReference>
<dbReference type="InterPro" id="IPR036890">
    <property type="entry name" value="HATPase_C_sf"/>
</dbReference>
<dbReference type="Gene3D" id="3.30.565.10">
    <property type="entry name" value="Histidine kinase-like ATPase, C-terminal domain"/>
    <property type="match status" value="1"/>
</dbReference>
<keyword evidence="10 13" id="KW-1133">Transmembrane helix</keyword>
<keyword evidence="16" id="KW-1185">Reference proteome</keyword>
<dbReference type="Pfam" id="PF02518">
    <property type="entry name" value="HATPase_c"/>
    <property type="match status" value="1"/>
</dbReference>
<evidence type="ECO:0000256" key="6">
    <source>
        <dbReference type="ARBA" id="ARBA00022692"/>
    </source>
</evidence>
<dbReference type="EMBL" id="JAZGQL010000008">
    <property type="protein sequence ID" value="MEE6307922.1"/>
    <property type="molecule type" value="Genomic_DNA"/>
</dbReference>
<feature type="transmembrane region" description="Helical" evidence="13">
    <location>
        <begin position="327"/>
        <end position="345"/>
    </location>
</feature>
<evidence type="ECO:0000256" key="4">
    <source>
        <dbReference type="ARBA" id="ARBA00022553"/>
    </source>
</evidence>
<keyword evidence="11" id="KW-0902">Two-component regulatory system</keyword>
<feature type="region of interest" description="Disordered" evidence="12">
    <location>
        <begin position="730"/>
        <end position="778"/>
    </location>
</feature>
<dbReference type="PANTHER" id="PTHR44936">
    <property type="entry name" value="SENSOR PROTEIN CREC"/>
    <property type="match status" value="1"/>
</dbReference>
<protein>
    <recommendedName>
        <fullName evidence="3">histidine kinase</fullName>
        <ecNumber evidence="3">2.7.13.3</ecNumber>
    </recommendedName>
</protein>
<evidence type="ECO:0000259" key="14">
    <source>
        <dbReference type="PROSITE" id="PS50109"/>
    </source>
</evidence>
<evidence type="ECO:0000256" key="3">
    <source>
        <dbReference type="ARBA" id="ARBA00012438"/>
    </source>
</evidence>
<evidence type="ECO:0000256" key="12">
    <source>
        <dbReference type="SAM" id="MobiDB-lite"/>
    </source>
</evidence>
<dbReference type="InterPro" id="IPR050980">
    <property type="entry name" value="2C_sensor_his_kinase"/>
</dbReference>
<dbReference type="Pfam" id="PF08376">
    <property type="entry name" value="NIT"/>
    <property type="match status" value="1"/>
</dbReference>
<dbReference type="PANTHER" id="PTHR44936:SF9">
    <property type="entry name" value="SENSOR PROTEIN CREC"/>
    <property type="match status" value="1"/>
</dbReference>
<accession>A0ABU7SE77</accession>
<evidence type="ECO:0000256" key="9">
    <source>
        <dbReference type="ARBA" id="ARBA00022840"/>
    </source>
</evidence>
<comment type="subcellular location">
    <subcellularLocation>
        <location evidence="2">Membrane</location>
    </subcellularLocation>
</comment>
<sequence length="870" mass="91659">MASTTRSHAARPQPVSRRGWKIASRMRIIVAAPLVAVVGFAGLALADSVRQAGQASNLGVLAQLGAEAGRLAYQLQRERAAAADLLTAATPRQQDTYARQAADTDEIVARYQRQRALAPEPASGPGIVLARIDNALADLPPLRTQVRTAAHAAVSATTFSYRIIIADLLAYRESIAQGVVSAEVADGIRAAAALSKTAESLGQQQVAVLRAIAAGQLTPAMQQDITAARTGFTESSLAFLGLAPGQWQVWWEQAGSGKEALTLQRLQDQVSRAEIGAPLEVGTNAWIGATQGWAARLFEVQQRVDAAVLAEVDAARVEQRWRAVAEGAAMAVALLLTVLVTWAVARQITRRLRRLRDAAHSVAYTELPAMVAELRSLDSAGIHPEALARASASTLEASSGDEIGEVGQAFTAVHQAAVRTAAEQAVMRANTADIFVHLSRREQRLVDAVLAQVDKVEQDETDPERLQQLYTLDSLATRMGRINASLLVLGGVGVGRVRHEDVPMQKVVQAALSQIEHYTRVRIGVVDPDVAVAADKVDEVVHLLAELMDNATTYSPPETEAWVTARSLGDRVIVQVSDEGVGLSLQRLAQLNDLLARPPATDVAAVRAMGLVVVGQLAGRLGVAVELRPGPKLGTIAEISLPATLIRPVPPETQLLAPGRLATMPEGRVRGTAVPAAASTVGPNDPARRPAAERALPATSVFRPAARRTDRGDDPTQELVIFEQVNNWFRTDRSSPPAGVATGNGAGSPVPSSPVPAGPPVGASNGTDGSNGGYAATGWQTRADDGWRAATELVNPDISATTPSGLPIRQPQRHLVPGGVALPPEQQPVSEHRDPAEVANAMAAYARGVAARRPKLVNASATSDATGSTT</sequence>
<evidence type="ECO:0000256" key="2">
    <source>
        <dbReference type="ARBA" id="ARBA00004370"/>
    </source>
</evidence>
<evidence type="ECO:0000256" key="10">
    <source>
        <dbReference type="ARBA" id="ARBA00022989"/>
    </source>
</evidence>
<evidence type="ECO:0000256" key="1">
    <source>
        <dbReference type="ARBA" id="ARBA00000085"/>
    </source>
</evidence>
<gene>
    <name evidence="15" type="ORF">V1634_13925</name>
</gene>
<feature type="domain" description="Histidine kinase" evidence="14">
    <location>
        <begin position="437"/>
        <end position="645"/>
    </location>
</feature>
<comment type="catalytic activity">
    <reaction evidence="1">
        <text>ATP + protein L-histidine = ADP + protein N-phospho-L-histidine.</text>
        <dbReference type="EC" id="2.7.13.3"/>
    </reaction>
</comment>
<evidence type="ECO:0000256" key="7">
    <source>
        <dbReference type="ARBA" id="ARBA00022741"/>
    </source>
</evidence>
<dbReference type="Gene3D" id="6.10.340.10">
    <property type="match status" value="1"/>
</dbReference>
<evidence type="ECO:0000256" key="5">
    <source>
        <dbReference type="ARBA" id="ARBA00022679"/>
    </source>
</evidence>
<keyword evidence="13" id="KW-0472">Membrane</keyword>
<reference evidence="15 16" key="1">
    <citation type="submission" date="2024-01" db="EMBL/GenBank/DDBJ databases">
        <title>Genome insights into Plantactinospora veratri sp. nov.</title>
        <authorList>
            <person name="Wang L."/>
        </authorList>
    </citation>
    <scope>NUCLEOTIDE SEQUENCE [LARGE SCALE GENOMIC DNA]</scope>
    <source>
        <strain evidence="15 16">NEAU-FHS4</strain>
    </source>
</reference>
<keyword evidence="8" id="KW-0418">Kinase</keyword>
<dbReference type="EC" id="2.7.13.3" evidence="3"/>
<dbReference type="SUPFAM" id="SSF55874">
    <property type="entry name" value="ATPase domain of HSP90 chaperone/DNA topoisomerase II/histidine kinase"/>
    <property type="match status" value="1"/>
</dbReference>
<evidence type="ECO:0000313" key="15">
    <source>
        <dbReference type="EMBL" id="MEE6307922.1"/>
    </source>
</evidence>
<keyword evidence="4" id="KW-0597">Phosphoprotein</keyword>
<dbReference type="InterPro" id="IPR005467">
    <property type="entry name" value="His_kinase_dom"/>
</dbReference>
<comment type="caution">
    <text evidence="15">The sequence shown here is derived from an EMBL/GenBank/DDBJ whole genome shotgun (WGS) entry which is preliminary data.</text>
</comment>
<keyword evidence="7" id="KW-0547">Nucleotide-binding</keyword>
<evidence type="ECO:0000256" key="11">
    <source>
        <dbReference type="ARBA" id="ARBA00023012"/>
    </source>
</evidence>
<dbReference type="InterPro" id="IPR013587">
    <property type="entry name" value="Nitrate/nitrite_sensing"/>
</dbReference>
<evidence type="ECO:0000256" key="8">
    <source>
        <dbReference type="ARBA" id="ARBA00022777"/>
    </source>
</evidence>
<dbReference type="PROSITE" id="PS50109">
    <property type="entry name" value="HIS_KIN"/>
    <property type="match status" value="1"/>
</dbReference>
<organism evidence="15 16">
    <name type="scientific">Plantactinospora veratri</name>
    <dbReference type="NCBI Taxonomy" id="1436122"/>
    <lineage>
        <taxon>Bacteria</taxon>
        <taxon>Bacillati</taxon>
        <taxon>Actinomycetota</taxon>
        <taxon>Actinomycetes</taxon>
        <taxon>Micromonosporales</taxon>
        <taxon>Micromonosporaceae</taxon>
        <taxon>Plantactinospora</taxon>
    </lineage>
</organism>
<keyword evidence="5" id="KW-0808">Transferase</keyword>
<keyword evidence="9" id="KW-0067">ATP-binding</keyword>